<dbReference type="EMBL" id="CM047737">
    <property type="protein sequence ID" value="KAJ0048423.1"/>
    <property type="molecule type" value="Genomic_DNA"/>
</dbReference>
<name>A0ACC0ZD09_9ROSI</name>
<gene>
    <name evidence="1" type="ORF">Pint_16881</name>
</gene>
<accession>A0ACC0ZD09</accession>
<dbReference type="Proteomes" id="UP001163603">
    <property type="component" value="Chromosome 2"/>
</dbReference>
<protein>
    <submittedName>
        <fullName evidence="1">Uncharacterized protein</fullName>
    </submittedName>
</protein>
<sequence>MESRGLPSGSSLEKKLKRREILEKKKAIDQLIKAAYAQNDHLDSFPPFRHFQRNGVCVHLESGRGDKLSSSEKHYIQNLLKVISPSLNLFICSFLRVPVQLYVL</sequence>
<comment type="caution">
    <text evidence="1">The sequence shown here is derived from an EMBL/GenBank/DDBJ whole genome shotgun (WGS) entry which is preliminary data.</text>
</comment>
<organism evidence="1 2">
    <name type="scientific">Pistacia integerrima</name>
    <dbReference type="NCBI Taxonomy" id="434235"/>
    <lineage>
        <taxon>Eukaryota</taxon>
        <taxon>Viridiplantae</taxon>
        <taxon>Streptophyta</taxon>
        <taxon>Embryophyta</taxon>
        <taxon>Tracheophyta</taxon>
        <taxon>Spermatophyta</taxon>
        <taxon>Magnoliopsida</taxon>
        <taxon>eudicotyledons</taxon>
        <taxon>Gunneridae</taxon>
        <taxon>Pentapetalae</taxon>
        <taxon>rosids</taxon>
        <taxon>malvids</taxon>
        <taxon>Sapindales</taxon>
        <taxon>Anacardiaceae</taxon>
        <taxon>Pistacia</taxon>
    </lineage>
</organism>
<evidence type="ECO:0000313" key="2">
    <source>
        <dbReference type="Proteomes" id="UP001163603"/>
    </source>
</evidence>
<evidence type="ECO:0000313" key="1">
    <source>
        <dbReference type="EMBL" id="KAJ0048423.1"/>
    </source>
</evidence>
<reference evidence="2" key="1">
    <citation type="journal article" date="2023" name="G3 (Bethesda)">
        <title>Genome assembly and association tests identify interacting loci associated with vigor, precocity, and sex in interspecific pistachio rootstocks.</title>
        <authorList>
            <person name="Palmer W."/>
            <person name="Jacygrad E."/>
            <person name="Sagayaradj S."/>
            <person name="Cavanaugh K."/>
            <person name="Han R."/>
            <person name="Bertier L."/>
            <person name="Beede B."/>
            <person name="Kafkas S."/>
            <person name="Golino D."/>
            <person name="Preece J."/>
            <person name="Michelmore R."/>
        </authorList>
    </citation>
    <scope>NUCLEOTIDE SEQUENCE [LARGE SCALE GENOMIC DNA]</scope>
</reference>
<keyword evidence="2" id="KW-1185">Reference proteome</keyword>
<proteinExistence type="predicted"/>